<dbReference type="FunFam" id="3.40.30.10:FF:000001">
    <property type="entry name" value="Thioredoxin"/>
    <property type="match status" value="1"/>
</dbReference>
<gene>
    <name evidence="8" type="ORF">P409_02345</name>
</gene>
<keyword evidence="2" id="KW-0813">Transport</keyword>
<dbReference type="Pfam" id="PF14559">
    <property type="entry name" value="TPR_19"/>
    <property type="match status" value="1"/>
</dbReference>
<organism evidence="8 9">
    <name type="scientific">Inquilinus limosus MP06</name>
    <dbReference type="NCBI Taxonomy" id="1398085"/>
    <lineage>
        <taxon>Bacteria</taxon>
        <taxon>Pseudomonadati</taxon>
        <taxon>Pseudomonadota</taxon>
        <taxon>Alphaproteobacteria</taxon>
        <taxon>Rhodospirillales</taxon>
        <taxon>Rhodospirillaceae</taxon>
        <taxon>Inquilinus</taxon>
    </lineage>
</organism>
<keyword evidence="3" id="KW-0249">Electron transport</keyword>
<evidence type="ECO:0000256" key="1">
    <source>
        <dbReference type="ARBA" id="ARBA00008987"/>
    </source>
</evidence>
<dbReference type="EMBL" id="JANX01000011">
    <property type="protein sequence ID" value="KGM35806.1"/>
    <property type="molecule type" value="Genomic_DNA"/>
</dbReference>
<proteinExistence type="inferred from homology"/>
<keyword evidence="4" id="KW-1015">Disulfide bond</keyword>
<keyword evidence="5" id="KW-0676">Redox-active center</keyword>
<accession>A0A0A0DAU2</accession>
<sequence>MDALLNSASGGAAPLIKDSSTAGFRADVIDASMEVPVIVDFWATWCGPCKTLGPILEKQVQAAGGKVRLVKVDIDQNQALAAQLRIQSVPTVYAFYQGRPVDGFMGAVPESQVKSFIDKLVQLAGHDDHDHVDQLLAEAKSVLDSGNVEEAAGIYQHVLAHAPDSAAAAAGLARCLIALGETEQAKQFLDSLTPEMARHADVLAAKSALELAEESAAAIAGLAGLRQRLAANADDHEARYELSTALYGAGQREEAMDELLELFRRDREWNEQAARKQLVKLFEALGPTDPLTLSGRRRLSSLLFS</sequence>
<protein>
    <recommendedName>
        <fullName evidence="6">Thioredoxin</fullName>
    </recommendedName>
</protein>
<evidence type="ECO:0000256" key="2">
    <source>
        <dbReference type="ARBA" id="ARBA00022448"/>
    </source>
</evidence>
<dbReference type="Pfam" id="PF00085">
    <property type="entry name" value="Thioredoxin"/>
    <property type="match status" value="1"/>
</dbReference>
<dbReference type="InterPro" id="IPR036249">
    <property type="entry name" value="Thioredoxin-like_sf"/>
</dbReference>
<evidence type="ECO:0000313" key="9">
    <source>
        <dbReference type="Proteomes" id="UP000029995"/>
    </source>
</evidence>
<dbReference type="PANTHER" id="PTHR45663:SF11">
    <property type="entry name" value="GEO12009P1"/>
    <property type="match status" value="1"/>
</dbReference>
<dbReference type="NCBIfam" id="TIGR01068">
    <property type="entry name" value="thioredoxin"/>
    <property type="match status" value="1"/>
</dbReference>
<name>A0A0A0DAU2_9PROT</name>
<dbReference type="AlphaFoldDB" id="A0A0A0DAU2"/>
<evidence type="ECO:0000256" key="3">
    <source>
        <dbReference type="ARBA" id="ARBA00022982"/>
    </source>
</evidence>
<dbReference type="Pfam" id="PF14561">
    <property type="entry name" value="TPR_20"/>
    <property type="match status" value="1"/>
</dbReference>
<dbReference type="GO" id="GO:0005829">
    <property type="term" value="C:cytosol"/>
    <property type="evidence" value="ECO:0007669"/>
    <property type="project" value="TreeGrafter"/>
</dbReference>
<dbReference type="Gene3D" id="3.40.30.10">
    <property type="entry name" value="Glutaredoxin"/>
    <property type="match status" value="1"/>
</dbReference>
<dbReference type="SUPFAM" id="SSF48452">
    <property type="entry name" value="TPR-like"/>
    <property type="match status" value="1"/>
</dbReference>
<evidence type="ECO:0000259" key="7">
    <source>
        <dbReference type="PROSITE" id="PS51352"/>
    </source>
</evidence>
<dbReference type="InterPro" id="IPR017937">
    <property type="entry name" value="Thioredoxin_CS"/>
</dbReference>
<dbReference type="SUPFAM" id="SSF52833">
    <property type="entry name" value="Thioredoxin-like"/>
    <property type="match status" value="1"/>
</dbReference>
<dbReference type="InterPro" id="IPR005746">
    <property type="entry name" value="Thioredoxin"/>
</dbReference>
<dbReference type="PROSITE" id="PS00194">
    <property type="entry name" value="THIOREDOXIN_1"/>
    <property type="match status" value="1"/>
</dbReference>
<evidence type="ECO:0000256" key="6">
    <source>
        <dbReference type="NCBIfam" id="TIGR01068"/>
    </source>
</evidence>
<dbReference type="GO" id="GO:0015035">
    <property type="term" value="F:protein-disulfide reductase activity"/>
    <property type="evidence" value="ECO:0007669"/>
    <property type="project" value="UniProtKB-UniRule"/>
</dbReference>
<dbReference type="OrthoDB" id="9790390at2"/>
<dbReference type="InterPro" id="IPR011990">
    <property type="entry name" value="TPR-like_helical_dom_sf"/>
</dbReference>
<dbReference type="PROSITE" id="PS51352">
    <property type="entry name" value="THIOREDOXIN_2"/>
    <property type="match status" value="1"/>
</dbReference>
<feature type="domain" description="Thioredoxin" evidence="7">
    <location>
        <begin position="7"/>
        <end position="122"/>
    </location>
</feature>
<reference evidence="8 9" key="1">
    <citation type="submission" date="2014-01" db="EMBL/GenBank/DDBJ databases">
        <title>Genome sequence determination for a cystic fibrosis isolate, Inquilinus limosus.</title>
        <authorList>
            <person name="Pino M."/>
            <person name="Di Conza J."/>
            <person name="Gutkind G."/>
        </authorList>
    </citation>
    <scope>NUCLEOTIDE SEQUENCE [LARGE SCALE GENOMIC DNA]</scope>
    <source>
        <strain evidence="8 9">MP06</strain>
    </source>
</reference>
<dbReference type="GO" id="GO:0045454">
    <property type="term" value="P:cell redox homeostasis"/>
    <property type="evidence" value="ECO:0007669"/>
    <property type="project" value="TreeGrafter"/>
</dbReference>
<dbReference type="PANTHER" id="PTHR45663">
    <property type="entry name" value="GEO12009P1"/>
    <property type="match status" value="1"/>
</dbReference>
<comment type="caution">
    <text evidence="8">The sequence shown here is derived from an EMBL/GenBank/DDBJ whole genome shotgun (WGS) entry which is preliminary data.</text>
</comment>
<dbReference type="GO" id="GO:0006950">
    <property type="term" value="P:response to stress"/>
    <property type="evidence" value="ECO:0007669"/>
    <property type="project" value="UniProtKB-ARBA"/>
</dbReference>
<dbReference type="PRINTS" id="PR00421">
    <property type="entry name" value="THIOREDOXIN"/>
</dbReference>
<comment type="similarity">
    <text evidence="1">Belongs to the thioredoxin family.</text>
</comment>
<dbReference type="Gene3D" id="1.25.40.10">
    <property type="entry name" value="Tetratricopeptide repeat domain"/>
    <property type="match status" value="2"/>
</dbReference>
<dbReference type="CDD" id="cd02956">
    <property type="entry name" value="ybbN"/>
    <property type="match status" value="1"/>
</dbReference>
<evidence type="ECO:0000256" key="4">
    <source>
        <dbReference type="ARBA" id="ARBA00023157"/>
    </source>
</evidence>
<dbReference type="Proteomes" id="UP000029995">
    <property type="component" value="Unassembled WGS sequence"/>
</dbReference>
<dbReference type="RefSeq" id="WP_034831430.1">
    <property type="nucleotide sequence ID" value="NZ_JANX01000011.1"/>
</dbReference>
<evidence type="ECO:0000313" key="8">
    <source>
        <dbReference type="EMBL" id="KGM35806.1"/>
    </source>
</evidence>
<dbReference type="InterPro" id="IPR013766">
    <property type="entry name" value="Thioredoxin_domain"/>
</dbReference>
<evidence type="ECO:0000256" key="5">
    <source>
        <dbReference type="ARBA" id="ARBA00023284"/>
    </source>
</evidence>